<feature type="compositionally biased region" description="Polar residues" evidence="1">
    <location>
        <begin position="171"/>
        <end position="193"/>
    </location>
</feature>
<evidence type="ECO:0000313" key="2">
    <source>
        <dbReference type="EMBL" id="KAK9744066.1"/>
    </source>
</evidence>
<feature type="compositionally biased region" description="Polar residues" evidence="1">
    <location>
        <begin position="139"/>
        <end position="150"/>
    </location>
</feature>
<feature type="compositionally biased region" description="Polar residues" evidence="1">
    <location>
        <begin position="207"/>
        <end position="216"/>
    </location>
</feature>
<name>A0AAW1M5F1_POPJA</name>
<keyword evidence="3" id="KW-1185">Reference proteome</keyword>
<dbReference type="AlphaFoldDB" id="A0AAW1M5F1"/>
<dbReference type="Proteomes" id="UP001458880">
    <property type="component" value="Unassembled WGS sequence"/>
</dbReference>
<organism evidence="2 3">
    <name type="scientific">Popillia japonica</name>
    <name type="common">Japanese beetle</name>
    <dbReference type="NCBI Taxonomy" id="7064"/>
    <lineage>
        <taxon>Eukaryota</taxon>
        <taxon>Metazoa</taxon>
        <taxon>Ecdysozoa</taxon>
        <taxon>Arthropoda</taxon>
        <taxon>Hexapoda</taxon>
        <taxon>Insecta</taxon>
        <taxon>Pterygota</taxon>
        <taxon>Neoptera</taxon>
        <taxon>Endopterygota</taxon>
        <taxon>Coleoptera</taxon>
        <taxon>Polyphaga</taxon>
        <taxon>Scarabaeiformia</taxon>
        <taxon>Scarabaeidae</taxon>
        <taxon>Rutelinae</taxon>
        <taxon>Popillia</taxon>
    </lineage>
</organism>
<evidence type="ECO:0000256" key="1">
    <source>
        <dbReference type="SAM" id="MobiDB-lite"/>
    </source>
</evidence>
<sequence>MRNLFEYINSIDPTQDMLALSPLLALAVFLRKFTNIPKSCFKKVCCSQMLANRVVRKILLHILKYPDNFEYQYVITKTESITLCIKSFIRSAQFPYTYKHYYKYVRKSPISKLILLQTILRSVDPSLEIKSDVAHLDTSRSSPVATTSGTGFVGPRSSPENTPNIDIPFNISPTTAVAHPGTSSSPTAISSGTDIMRPRSLSKESSDNSPENTSNIAFPFNIPSPTTAVARPGTSLSPAVCISPIGIGCQTVDNDPSTVTSMDRFHRRQSRSTSEEASTDTHRTENTSDTEIPDNIRAIPSAASSDTTRTVDSNASSIDVPVNNDFRRIRPEPSIPMPVALMCL</sequence>
<gene>
    <name evidence="2" type="ORF">QE152_g8063</name>
</gene>
<protein>
    <submittedName>
        <fullName evidence="2">Uncharacterized protein</fullName>
    </submittedName>
</protein>
<proteinExistence type="predicted"/>
<reference evidence="2 3" key="1">
    <citation type="journal article" date="2024" name="BMC Genomics">
        <title>De novo assembly and annotation of Popillia japonica's genome with initial clues to its potential as an invasive pest.</title>
        <authorList>
            <person name="Cucini C."/>
            <person name="Boschi S."/>
            <person name="Funari R."/>
            <person name="Cardaioli E."/>
            <person name="Iannotti N."/>
            <person name="Marturano G."/>
            <person name="Paoli F."/>
            <person name="Bruttini M."/>
            <person name="Carapelli A."/>
            <person name="Frati F."/>
            <person name="Nardi F."/>
        </authorList>
    </citation>
    <scope>NUCLEOTIDE SEQUENCE [LARGE SCALE GENOMIC DNA]</scope>
    <source>
        <strain evidence="2">DMR45628</strain>
    </source>
</reference>
<feature type="compositionally biased region" description="Polar residues" evidence="1">
    <location>
        <begin position="251"/>
        <end position="261"/>
    </location>
</feature>
<evidence type="ECO:0000313" key="3">
    <source>
        <dbReference type="Proteomes" id="UP001458880"/>
    </source>
</evidence>
<feature type="region of interest" description="Disordered" evidence="1">
    <location>
        <begin position="247"/>
        <end position="293"/>
    </location>
</feature>
<feature type="region of interest" description="Disordered" evidence="1">
    <location>
        <begin position="139"/>
        <end position="221"/>
    </location>
</feature>
<accession>A0AAW1M5F1</accession>
<dbReference type="EMBL" id="JASPKY010000062">
    <property type="protein sequence ID" value="KAK9744066.1"/>
    <property type="molecule type" value="Genomic_DNA"/>
</dbReference>
<comment type="caution">
    <text evidence="2">The sequence shown here is derived from an EMBL/GenBank/DDBJ whole genome shotgun (WGS) entry which is preliminary data.</text>
</comment>